<gene>
    <name evidence="5" type="primary">LOC119636663</name>
</gene>
<dbReference type="PANTHER" id="PTHR22826:SF209">
    <property type="entry name" value="DH DOMAIN-CONTAINING PROTEIN"/>
    <property type="match status" value="1"/>
</dbReference>
<dbReference type="SMART" id="SM00325">
    <property type="entry name" value="RhoGEF"/>
    <property type="match status" value="1"/>
</dbReference>
<dbReference type="KEGG" id="gfs:119636663"/>
<organism evidence="4 5">
    <name type="scientific">Glossina fuscipes</name>
    <dbReference type="NCBI Taxonomy" id="7396"/>
    <lineage>
        <taxon>Eukaryota</taxon>
        <taxon>Metazoa</taxon>
        <taxon>Ecdysozoa</taxon>
        <taxon>Arthropoda</taxon>
        <taxon>Hexapoda</taxon>
        <taxon>Insecta</taxon>
        <taxon>Pterygota</taxon>
        <taxon>Neoptera</taxon>
        <taxon>Endopterygota</taxon>
        <taxon>Diptera</taxon>
        <taxon>Brachycera</taxon>
        <taxon>Muscomorpha</taxon>
        <taxon>Hippoboscoidea</taxon>
        <taxon>Glossinidae</taxon>
        <taxon>Glossina</taxon>
    </lineage>
</organism>
<evidence type="ECO:0000256" key="1">
    <source>
        <dbReference type="ARBA" id="ARBA00022658"/>
    </source>
</evidence>
<dbReference type="SUPFAM" id="SSF48065">
    <property type="entry name" value="DBL homology domain (DH-domain)"/>
    <property type="match status" value="1"/>
</dbReference>
<dbReference type="PROSITE" id="PS50010">
    <property type="entry name" value="DH_2"/>
    <property type="match status" value="1"/>
</dbReference>
<feature type="transmembrane region" description="Helical" evidence="2">
    <location>
        <begin position="467"/>
        <end position="485"/>
    </location>
</feature>
<dbReference type="Pfam" id="PF00621">
    <property type="entry name" value="RhoGEF"/>
    <property type="match status" value="1"/>
</dbReference>
<name>A0A9C5YVD4_9MUSC</name>
<dbReference type="PANTHER" id="PTHR22826">
    <property type="entry name" value="RHO GUANINE EXCHANGE FACTOR-RELATED"/>
    <property type="match status" value="1"/>
</dbReference>
<dbReference type="Gene3D" id="1.20.900.10">
    <property type="entry name" value="Dbl homology (DH) domain"/>
    <property type="match status" value="1"/>
</dbReference>
<keyword evidence="2" id="KW-1133">Transmembrane helix</keyword>
<dbReference type="InterPro" id="IPR000219">
    <property type="entry name" value="DH_dom"/>
</dbReference>
<dbReference type="GO" id="GO:0005737">
    <property type="term" value="C:cytoplasm"/>
    <property type="evidence" value="ECO:0007669"/>
    <property type="project" value="TreeGrafter"/>
</dbReference>
<keyword evidence="2" id="KW-0472">Membrane</keyword>
<evidence type="ECO:0000256" key="2">
    <source>
        <dbReference type="SAM" id="Phobius"/>
    </source>
</evidence>
<keyword evidence="4" id="KW-1185">Reference proteome</keyword>
<dbReference type="InterPro" id="IPR035899">
    <property type="entry name" value="DBL_dom_sf"/>
</dbReference>
<evidence type="ECO:0000313" key="4">
    <source>
        <dbReference type="Proteomes" id="UP000092443"/>
    </source>
</evidence>
<protein>
    <submittedName>
        <fullName evidence="5">Pleckstrin homology domain-containing family G member 3 isoform X1</fullName>
    </submittedName>
</protein>
<proteinExistence type="predicted"/>
<feature type="transmembrane region" description="Helical" evidence="2">
    <location>
        <begin position="15"/>
        <end position="42"/>
    </location>
</feature>
<evidence type="ECO:0000313" key="5">
    <source>
        <dbReference type="RefSeq" id="XP_037888111.1"/>
    </source>
</evidence>
<feature type="domain" description="DH" evidence="3">
    <location>
        <begin position="143"/>
        <end position="292"/>
    </location>
</feature>
<evidence type="ECO:0000259" key="3">
    <source>
        <dbReference type="PROSITE" id="PS50010"/>
    </source>
</evidence>
<keyword evidence="1" id="KW-0344">Guanine-nucleotide releasing factor</keyword>
<dbReference type="GeneID" id="119636663"/>
<dbReference type="RefSeq" id="XP_037888111.1">
    <property type="nucleotide sequence ID" value="XM_038032183.1"/>
</dbReference>
<sequence>MLELMALNWFDLTTIGLSFFTIITVQIINSIYGLTTVATTAITNRNKLSKQISEQNKNVSSAETTSISVSSTSLSSSSLSTTSSPLTNRHSISCIISSNKDSYIPHTSGLFDTLSDEYHEDEDTLSLENLFPGDQTAIYESKRISYIIDELIETEGNYVKNLKKGLQHYGSLQKHESLPIGLKGADKQEKLLGNVEEIMILHEKYIYPIMQRNRNNLKNMFDEISEHIENNQFYCYVTFTMNKRASMQLRQEHRDWLQNYQTEIQDKLGIDSFLVQPIQRLTKYPLLLKQLISEFFGIKCKPVLTAICKLETRMRGLLDVVNQAEEIPYIEELPAQLSTTNLSYFRRSAEFEAYHYRPRKKFPAKVLLFDNCLLITEVRKKQLVYRHYYQWSALELRINTKKNITLLTKIGESTTNGGNDIAKQNGNHLREEYQFVATEALTIAPWLRSARKIVECTRLEISQKGKLSLPMDLVLGAAFSIWLIWHYL</sequence>
<keyword evidence="2" id="KW-0812">Transmembrane</keyword>
<dbReference type="AlphaFoldDB" id="A0A9C5YVD4"/>
<dbReference type="InterPro" id="IPR051336">
    <property type="entry name" value="RhoGEF_Guanine_NuclExch_SF"/>
</dbReference>
<dbReference type="GO" id="GO:0005085">
    <property type="term" value="F:guanyl-nucleotide exchange factor activity"/>
    <property type="evidence" value="ECO:0007669"/>
    <property type="project" value="UniProtKB-KW"/>
</dbReference>
<reference evidence="5" key="1">
    <citation type="submission" date="2025-08" db="UniProtKB">
        <authorList>
            <consortium name="RefSeq"/>
        </authorList>
    </citation>
    <scope>IDENTIFICATION</scope>
    <source>
        <tissue evidence="5">Whole body pupa</tissue>
    </source>
</reference>
<accession>A0A9C5YVD4</accession>
<dbReference type="Proteomes" id="UP000092443">
    <property type="component" value="Unplaced"/>
</dbReference>